<dbReference type="RefSeq" id="WP_204005777.1">
    <property type="nucleotide sequence ID" value="NZ_BOPG01000063.1"/>
</dbReference>
<accession>A0A8J4E6Q3</accession>
<organism evidence="7 8">
    <name type="scientific">Virgisporangium aurantiacum</name>
    <dbReference type="NCBI Taxonomy" id="175570"/>
    <lineage>
        <taxon>Bacteria</taxon>
        <taxon>Bacillati</taxon>
        <taxon>Actinomycetota</taxon>
        <taxon>Actinomycetes</taxon>
        <taxon>Micromonosporales</taxon>
        <taxon>Micromonosporaceae</taxon>
        <taxon>Virgisporangium</taxon>
    </lineage>
</organism>
<comment type="caution">
    <text evidence="7">The sequence shown here is derived from an EMBL/GenBank/DDBJ whole genome shotgun (WGS) entry which is preliminary data.</text>
</comment>
<gene>
    <name evidence="7" type="ORF">Vau01_085780</name>
</gene>
<dbReference type="PANTHER" id="PTHR43046">
    <property type="entry name" value="GDP-MANNOSE MANNOSYL HYDROLASE"/>
    <property type="match status" value="1"/>
</dbReference>
<evidence type="ECO:0000256" key="5">
    <source>
        <dbReference type="RuleBase" id="RU003476"/>
    </source>
</evidence>
<comment type="cofactor">
    <cofactor evidence="1">
        <name>Mg(2+)</name>
        <dbReference type="ChEBI" id="CHEBI:18420"/>
    </cofactor>
</comment>
<proteinExistence type="inferred from homology"/>
<evidence type="ECO:0000313" key="7">
    <source>
        <dbReference type="EMBL" id="GIJ61062.1"/>
    </source>
</evidence>
<dbReference type="PROSITE" id="PS51462">
    <property type="entry name" value="NUDIX"/>
    <property type="match status" value="1"/>
</dbReference>
<name>A0A8J4E6Q3_9ACTN</name>
<dbReference type="CDD" id="cd18876">
    <property type="entry name" value="NUDIX_Hydrolase"/>
    <property type="match status" value="1"/>
</dbReference>
<keyword evidence="8" id="KW-1185">Reference proteome</keyword>
<sequence length="158" mass="17284">MTYVDPALWYEQLATFYGAASGLITDPAGRILMVKPNYRDGWSLPGGVLEHDERPEVGCAREVLEEVGLAVRPGRLLVLDWVPAGDGRPRPFASFLFDCGTVAAGTPIRLQIEELDEYRFVEPAEADGLFPAWATGRLAAALAARRDGGTVYLPMFRS</sequence>
<dbReference type="InterPro" id="IPR020084">
    <property type="entry name" value="NUDIX_hydrolase_CS"/>
</dbReference>
<dbReference type="InterPro" id="IPR020476">
    <property type="entry name" value="Nudix_hydrolase"/>
</dbReference>
<comment type="similarity">
    <text evidence="2 5">Belongs to the Nudix hydrolase family.</text>
</comment>
<reference evidence="7" key="1">
    <citation type="submission" date="2021-01" db="EMBL/GenBank/DDBJ databases">
        <title>Whole genome shotgun sequence of Virgisporangium aurantiacum NBRC 16421.</title>
        <authorList>
            <person name="Komaki H."/>
            <person name="Tamura T."/>
        </authorList>
    </citation>
    <scope>NUCLEOTIDE SEQUENCE</scope>
    <source>
        <strain evidence="7">NBRC 16421</strain>
    </source>
</reference>
<dbReference type="AlphaFoldDB" id="A0A8J4E6Q3"/>
<dbReference type="Pfam" id="PF00293">
    <property type="entry name" value="NUDIX"/>
    <property type="match status" value="1"/>
</dbReference>
<evidence type="ECO:0000256" key="2">
    <source>
        <dbReference type="ARBA" id="ARBA00005582"/>
    </source>
</evidence>
<keyword evidence="4" id="KW-0460">Magnesium</keyword>
<dbReference type="PROSITE" id="PS00893">
    <property type="entry name" value="NUDIX_BOX"/>
    <property type="match status" value="1"/>
</dbReference>
<evidence type="ECO:0000256" key="1">
    <source>
        <dbReference type="ARBA" id="ARBA00001946"/>
    </source>
</evidence>
<dbReference type="GO" id="GO:0016787">
    <property type="term" value="F:hydrolase activity"/>
    <property type="evidence" value="ECO:0007669"/>
    <property type="project" value="UniProtKB-KW"/>
</dbReference>
<dbReference type="EMBL" id="BOPG01000063">
    <property type="protein sequence ID" value="GIJ61062.1"/>
    <property type="molecule type" value="Genomic_DNA"/>
</dbReference>
<evidence type="ECO:0000256" key="3">
    <source>
        <dbReference type="ARBA" id="ARBA00022801"/>
    </source>
</evidence>
<keyword evidence="3 5" id="KW-0378">Hydrolase</keyword>
<dbReference type="PANTHER" id="PTHR43046:SF12">
    <property type="entry name" value="GDP-MANNOSE MANNOSYL HYDROLASE"/>
    <property type="match status" value="1"/>
</dbReference>
<dbReference type="InterPro" id="IPR000086">
    <property type="entry name" value="NUDIX_hydrolase_dom"/>
</dbReference>
<feature type="domain" description="Nudix hydrolase" evidence="6">
    <location>
        <begin position="15"/>
        <end position="145"/>
    </location>
</feature>
<dbReference type="SUPFAM" id="SSF55811">
    <property type="entry name" value="Nudix"/>
    <property type="match status" value="1"/>
</dbReference>
<dbReference type="InterPro" id="IPR015797">
    <property type="entry name" value="NUDIX_hydrolase-like_dom_sf"/>
</dbReference>
<evidence type="ECO:0000256" key="4">
    <source>
        <dbReference type="ARBA" id="ARBA00022842"/>
    </source>
</evidence>
<evidence type="ECO:0000313" key="8">
    <source>
        <dbReference type="Proteomes" id="UP000612585"/>
    </source>
</evidence>
<dbReference type="Gene3D" id="3.90.79.10">
    <property type="entry name" value="Nucleoside Triphosphate Pyrophosphohydrolase"/>
    <property type="match status" value="1"/>
</dbReference>
<protein>
    <submittedName>
        <fullName evidence="7">ADP-ribose pyrophosphatase</fullName>
    </submittedName>
</protein>
<dbReference type="PRINTS" id="PR00502">
    <property type="entry name" value="NUDIXFAMILY"/>
</dbReference>
<dbReference type="Proteomes" id="UP000612585">
    <property type="component" value="Unassembled WGS sequence"/>
</dbReference>
<evidence type="ECO:0000259" key="6">
    <source>
        <dbReference type="PROSITE" id="PS51462"/>
    </source>
</evidence>